<comment type="subcellular location">
    <subcellularLocation>
        <location evidence="1">Cell membrane</location>
        <topology evidence="1">Multi-pass membrane protein</topology>
    </subcellularLocation>
</comment>
<keyword evidence="9" id="KW-1185">Reference proteome</keyword>
<keyword evidence="4 6" id="KW-1133">Transmembrane helix</keyword>
<sequence>MITVLPGTPDVVVLSLAVGAALGTGSVLLGRRRRPPTTSPLRVAAGCDLLAAGLRAGLPPTALLDEMAAEFEEPAAEGLREVSRSLSLGADPATGWEPAARHAETTELARAARRSLGSGSGLARVAAEIAVRKRAVASDDAVAHTERTAVRVTAPLGLCFLPSFFCLGVLPTVLGMVHRLDIHW</sequence>
<keyword evidence="3 6" id="KW-0812">Transmembrane</keyword>
<reference evidence="9" key="1">
    <citation type="submission" date="2016-10" db="EMBL/GenBank/DDBJ databases">
        <authorList>
            <person name="Varghese N."/>
            <person name="Submissions S."/>
        </authorList>
    </citation>
    <scope>NUCLEOTIDE SEQUENCE [LARGE SCALE GENOMIC DNA]</scope>
    <source>
        <strain evidence="9">DSM 46732</strain>
    </source>
</reference>
<keyword evidence="5 6" id="KW-0472">Membrane</keyword>
<dbReference type="Proteomes" id="UP000199497">
    <property type="component" value="Unassembled WGS sequence"/>
</dbReference>
<name>A0A1H0WX16_9ACTN</name>
<feature type="transmembrane region" description="Helical" evidence="6">
    <location>
        <begin position="156"/>
        <end position="177"/>
    </location>
</feature>
<evidence type="ECO:0000256" key="6">
    <source>
        <dbReference type="SAM" id="Phobius"/>
    </source>
</evidence>
<evidence type="ECO:0000256" key="4">
    <source>
        <dbReference type="ARBA" id="ARBA00022989"/>
    </source>
</evidence>
<proteinExistence type="predicted"/>
<evidence type="ECO:0000256" key="1">
    <source>
        <dbReference type="ARBA" id="ARBA00004651"/>
    </source>
</evidence>
<dbReference type="PANTHER" id="PTHR35007:SF3">
    <property type="entry name" value="POSSIBLE CONSERVED ALANINE RICH MEMBRANE PROTEIN"/>
    <property type="match status" value="1"/>
</dbReference>
<dbReference type="AlphaFoldDB" id="A0A1H0WX16"/>
<feature type="transmembrane region" description="Helical" evidence="6">
    <location>
        <begin position="12"/>
        <end position="30"/>
    </location>
</feature>
<accession>A0A1H0WX16</accession>
<protein>
    <submittedName>
        <fullName evidence="8">Type II secretion system (T2SS), protein F</fullName>
    </submittedName>
</protein>
<dbReference type="Pfam" id="PF00482">
    <property type="entry name" value="T2SSF"/>
    <property type="match status" value="1"/>
</dbReference>
<gene>
    <name evidence="8" type="ORF">SAMN04487905_11734</name>
</gene>
<organism evidence="8 9">
    <name type="scientific">Actinopolyspora xinjiangensis</name>
    <dbReference type="NCBI Taxonomy" id="405564"/>
    <lineage>
        <taxon>Bacteria</taxon>
        <taxon>Bacillati</taxon>
        <taxon>Actinomycetota</taxon>
        <taxon>Actinomycetes</taxon>
        <taxon>Actinopolysporales</taxon>
        <taxon>Actinopolysporaceae</taxon>
        <taxon>Actinopolyspora</taxon>
    </lineage>
</organism>
<dbReference type="InterPro" id="IPR018076">
    <property type="entry name" value="T2SS_GspF_dom"/>
</dbReference>
<feature type="domain" description="Type II secretion system protein GspF" evidence="7">
    <location>
        <begin position="47"/>
        <end position="166"/>
    </location>
</feature>
<evidence type="ECO:0000313" key="8">
    <source>
        <dbReference type="EMBL" id="SDP95217.1"/>
    </source>
</evidence>
<evidence type="ECO:0000313" key="9">
    <source>
        <dbReference type="Proteomes" id="UP000199497"/>
    </source>
</evidence>
<evidence type="ECO:0000256" key="3">
    <source>
        <dbReference type="ARBA" id="ARBA00022692"/>
    </source>
</evidence>
<dbReference type="GO" id="GO:0005886">
    <property type="term" value="C:plasma membrane"/>
    <property type="evidence" value="ECO:0007669"/>
    <property type="project" value="UniProtKB-SubCell"/>
</dbReference>
<keyword evidence="2" id="KW-1003">Cell membrane</keyword>
<dbReference type="STRING" id="405564.SAMN04487905_11734"/>
<dbReference type="EMBL" id="FNJR01000017">
    <property type="protein sequence ID" value="SDP95217.1"/>
    <property type="molecule type" value="Genomic_DNA"/>
</dbReference>
<evidence type="ECO:0000256" key="5">
    <source>
        <dbReference type="ARBA" id="ARBA00023136"/>
    </source>
</evidence>
<evidence type="ECO:0000256" key="2">
    <source>
        <dbReference type="ARBA" id="ARBA00022475"/>
    </source>
</evidence>
<evidence type="ECO:0000259" key="7">
    <source>
        <dbReference type="Pfam" id="PF00482"/>
    </source>
</evidence>
<dbReference type="PANTHER" id="PTHR35007">
    <property type="entry name" value="INTEGRAL MEMBRANE PROTEIN-RELATED"/>
    <property type="match status" value="1"/>
</dbReference>